<dbReference type="Gene3D" id="3.40.50.2000">
    <property type="entry name" value="Glycogen Phosphorylase B"/>
    <property type="match status" value="2"/>
</dbReference>
<evidence type="ECO:0000313" key="5">
    <source>
        <dbReference type="EMBL" id="KAA1189213.1"/>
    </source>
</evidence>
<evidence type="ECO:0000256" key="1">
    <source>
        <dbReference type="ARBA" id="ARBA00022679"/>
    </source>
</evidence>
<sequence length="713" mass="80221">MIWLASFPRSGNTYLRNILYEVYGLPSSTFHRESSYPIDADFASYPFVKTHELPSSLDEFGRDLPAVYLVRDGRDAICSLAHHRSDLIAPGSDYYQNLKEAIVAERESFFGGWSKNASAWLKRADLVMRYEDLVADPIGTVERLRRLCELPAANSASLPSFEALKHGIPKYGAGHDLDIPEQDKQRRAAKFFRRGQPGSWQDELPGELHELYWSYHGDVMEQFGYAYSGEILPCHPELDHELAQKLDQEPRARPQQRHRVLIESAKLKSPDNDGVKRYQVELLKALLPVARNPASCWQIDLLIDGQTVPLQDAGDLILNGFLRSDLETESEAAHQPHQPGFWLQLERKLVAAVPRPVVAFLQAHNITVLHTIYEAIRSVLISIGDSGLYIASLASRVSRKADTPAAADALAKYDLIHLPLKQHFAAFRHASNRLLVTVHDLTHLYFPQYHSRQNIRNAERGMRFLLQRGADIIAISDATAADTVRAYNVAESRVHRIYEAADRGKFNHRPNQEDGQRVREKYGLHFDHPYIVCLSTLEPRKNLENSVAAFVQLKQERPDIALKLVIAGKVGWKMDRFLQSLPTAGNDIHLTGFVDDDDLPYLYSNALAMSYVSFYEGFGLPPLEAMSCGTPVVYGNNSAMIEVVATGGLPADPHNIEDIKAQYLRLCLEPGLRPALSRAALRQSLAFSWRRTAIQTLDLYQQLIAQSSTGSKQ</sequence>
<dbReference type="RefSeq" id="WP_149612511.1">
    <property type="nucleotide sequence ID" value="NZ_VTUX01000008.1"/>
</dbReference>
<dbReference type="SUPFAM" id="SSF53756">
    <property type="entry name" value="UDP-Glycosyltransferase/glycogen phosphorylase"/>
    <property type="match status" value="1"/>
</dbReference>
<proteinExistence type="predicted"/>
<feature type="domain" description="Glycosyltransferase subfamily 4-like N-terminal" evidence="4">
    <location>
        <begin position="406"/>
        <end position="502"/>
    </location>
</feature>
<gene>
    <name evidence="5" type="ORF">F0M18_16190</name>
</gene>
<dbReference type="Gene3D" id="3.40.50.300">
    <property type="entry name" value="P-loop containing nucleotide triphosphate hydrolases"/>
    <property type="match status" value="1"/>
</dbReference>
<dbReference type="Pfam" id="PF00685">
    <property type="entry name" value="Sulfotransfer_1"/>
    <property type="match status" value="1"/>
</dbReference>
<comment type="caution">
    <text evidence="5">The sequence shown here is derived from an EMBL/GenBank/DDBJ whole genome shotgun (WGS) entry which is preliminary data.</text>
</comment>
<reference evidence="5 6" key="1">
    <citation type="submission" date="2019-09" db="EMBL/GenBank/DDBJ databases">
        <authorList>
            <person name="Chen X.-Y."/>
        </authorList>
    </citation>
    <scope>NUCLEOTIDE SEQUENCE [LARGE SCALE GENOMIC DNA]</scope>
    <source>
        <strain evidence="5 6">NY5</strain>
    </source>
</reference>
<dbReference type="Pfam" id="PF00534">
    <property type="entry name" value="Glycos_transf_1"/>
    <property type="match status" value="1"/>
</dbReference>
<dbReference type="GO" id="GO:0016757">
    <property type="term" value="F:glycosyltransferase activity"/>
    <property type="evidence" value="ECO:0007669"/>
    <property type="project" value="InterPro"/>
</dbReference>
<evidence type="ECO:0000259" key="4">
    <source>
        <dbReference type="Pfam" id="PF13439"/>
    </source>
</evidence>
<dbReference type="EMBL" id="VTUX01000008">
    <property type="protein sequence ID" value="KAA1189213.1"/>
    <property type="molecule type" value="Genomic_DNA"/>
</dbReference>
<dbReference type="InterPro" id="IPR028098">
    <property type="entry name" value="Glyco_trans_4-like_N"/>
</dbReference>
<dbReference type="Proteomes" id="UP000323708">
    <property type="component" value="Unassembled WGS sequence"/>
</dbReference>
<organism evidence="5 6">
    <name type="scientific">Pseudohalioglobus sediminis</name>
    <dbReference type="NCBI Taxonomy" id="2606449"/>
    <lineage>
        <taxon>Bacteria</taxon>
        <taxon>Pseudomonadati</taxon>
        <taxon>Pseudomonadota</taxon>
        <taxon>Gammaproteobacteria</taxon>
        <taxon>Cellvibrionales</taxon>
        <taxon>Halieaceae</taxon>
        <taxon>Pseudohalioglobus</taxon>
    </lineage>
</organism>
<accession>A0A5B0WQP4</accession>
<evidence type="ECO:0000259" key="2">
    <source>
        <dbReference type="Pfam" id="PF00534"/>
    </source>
</evidence>
<dbReference type="InterPro" id="IPR001296">
    <property type="entry name" value="Glyco_trans_1"/>
</dbReference>
<name>A0A5B0WQP4_9GAMM</name>
<protein>
    <submittedName>
        <fullName evidence="5">Glycosyltransferase</fullName>
    </submittedName>
</protein>
<keyword evidence="6" id="KW-1185">Reference proteome</keyword>
<dbReference type="Pfam" id="PF13439">
    <property type="entry name" value="Glyco_transf_4"/>
    <property type="match status" value="1"/>
</dbReference>
<dbReference type="AlphaFoldDB" id="A0A5B0WQP4"/>
<dbReference type="PANTHER" id="PTHR46401:SF2">
    <property type="entry name" value="GLYCOSYLTRANSFERASE WBBK-RELATED"/>
    <property type="match status" value="1"/>
</dbReference>
<dbReference type="SUPFAM" id="SSF52540">
    <property type="entry name" value="P-loop containing nucleoside triphosphate hydrolases"/>
    <property type="match status" value="1"/>
</dbReference>
<keyword evidence="1 5" id="KW-0808">Transferase</keyword>
<feature type="domain" description="Glycosyl transferase family 1" evidence="2">
    <location>
        <begin position="518"/>
        <end position="680"/>
    </location>
</feature>
<dbReference type="PANTHER" id="PTHR46401">
    <property type="entry name" value="GLYCOSYLTRANSFERASE WBBK-RELATED"/>
    <property type="match status" value="1"/>
</dbReference>
<dbReference type="InterPro" id="IPR027417">
    <property type="entry name" value="P-loop_NTPase"/>
</dbReference>
<evidence type="ECO:0000313" key="6">
    <source>
        <dbReference type="Proteomes" id="UP000323708"/>
    </source>
</evidence>
<dbReference type="GO" id="GO:0008146">
    <property type="term" value="F:sulfotransferase activity"/>
    <property type="evidence" value="ECO:0007669"/>
    <property type="project" value="InterPro"/>
</dbReference>
<dbReference type="CDD" id="cd03809">
    <property type="entry name" value="GT4_MtfB-like"/>
    <property type="match status" value="1"/>
</dbReference>
<evidence type="ECO:0000259" key="3">
    <source>
        <dbReference type="Pfam" id="PF00685"/>
    </source>
</evidence>
<dbReference type="InterPro" id="IPR000863">
    <property type="entry name" value="Sulfotransferase_dom"/>
</dbReference>
<feature type="domain" description="Sulfotransferase" evidence="3">
    <location>
        <begin position="44"/>
        <end position="223"/>
    </location>
</feature>
<dbReference type="GO" id="GO:0009103">
    <property type="term" value="P:lipopolysaccharide biosynthetic process"/>
    <property type="evidence" value="ECO:0007669"/>
    <property type="project" value="TreeGrafter"/>
</dbReference>